<dbReference type="AlphaFoldDB" id="W3XJA8"/>
<dbReference type="InParanoid" id="W3XJA8"/>
<feature type="domain" description="Rhodopsin" evidence="7">
    <location>
        <begin position="5"/>
        <end position="101"/>
    </location>
</feature>
<name>W3XJA8_PESFW</name>
<dbReference type="OrthoDB" id="10474187at2759"/>
<dbReference type="InterPro" id="IPR049326">
    <property type="entry name" value="Rhodopsin_dom_fungi"/>
</dbReference>
<dbReference type="PANTHER" id="PTHR33048:SF47">
    <property type="entry name" value="INTEGRAL MEMBRANE PROTEIN-RELATED"/>
    <property type="match status" value="1"/>
</dbReference>
<feature type="transmembrane region" description="Helical" evidence="6">
    <location>
        <begin position="77"/>
        <end position="96"/>
    </location>
</feature>
<proteinExistence type="inferred from homology"/>
<organism evidence="8 9">
    <name type="scientific">Pestalotiopsis fici (strain W106-1 / CGMCC3.15140)</name>
    <dbReference type="NCBI Taxonomy" id="1229662"/>
    <lineage>
        <taxon>Eukaryota</taxon>
        <taxon>Fungi</taxon>
        <taxon>Dikarya</taxon>
        <taxon>Ascomycota</taxon>
        <taxon>Pezizomycotina</taxon>
        <taxon>Sordariomycetes</taxon>
        <taxon>Xylariomycetidae</taxon>
        <taxon>Amphisphaeriales</taxon>
        <taxon>Sporocadaceae</taxon>
        <taxon>Pestalotiopsis</taxon>
    </lineage>
</organism>
<dbReference type="GeneID" id="19269138"/>
<evidence type="ECO:0000256" key="5">
    <source>
        <dbReference type="ARBA" id="ARBA00038359"/>
    </source>
</evidence>
<feature type="transmembrane region" description="Helical" evidence="6">
    <location>
        <begin position="37"/>
        <end position="57"/>
    </location>
</feature>
<dbReference type="InterPro" id="IPR052337">
    <property type="entry name" value="SAT4-like"/>
</dbReference>
<accession>W3XJA8</accession>
<keyword evidence="4 6" id="KW-0472">Membrane</keyword>
<keyword evidence="9" id="KW-1185">Reference proteome</keyword>
<dbReference type="HOGENOM" id="CLU_1054142_0_0_1"/>
<comment type="subcellular location">
    <subcellularLocation>
        <location evidence="1">Membrane</location>
        <topology evidence="1">Multi-pass membrane protein</topology>
    </subcellularLocation>
</comment>
<evidence type="ECO:0000256" key="1">
    <source>
        <dbReference type="ARBA" id="ARBA00004141"/>
    </source>
</evidence>
<protein>
    <recommendedName>
        <fullName evidence="7">Rhodopsin domain-containing protein</fullName>
    </recommendedName>
</protein>
<evidence type="ECO:0000313" key="9">
    <source>
        <dbReference type="Proteomes" id="UP000030651"/>
    </source>
</evidence>
<dbReference type="RefSeq" id="XP_007830897.1">
    <property type="nucleotide sequence ID" value="XM_007832706.1"/>
</dbReference>
<evidence type="ECO:0000256" key="2">
    <source>
        <dbReference type="ARBA" id="ARBA00022692"/>
    </source>
</evidence>
<keyword evidence="2 6" id="KW-0812">Transmembrane</keyword>
<evidence type="ECO:0000256" key="4">
    <source>
        <dbReference type="ARBA" id="ARBA00023136"/>
    </source>
</evidence>
<dbReference type="Pfam" id="PF20684">
    <property type="entry name" value="Fung_rhodopsin"/>
    <property type="match status" value="1"/>
</dbReference>
<dbReference type="EMBL" id="KI912110">
    <property type="protein sequence ID" value="ETS86100.1"/>
    <property type="molecule type" value="Genomic_DNA"/>
</dbReference>
<gene>
    <name evidence="8" type="ORF">PFICI_04125</name>
</gene>
<dbReference type="GO" id="GO:0016020">
    <property type="term" value="C:membrane"/>
    <property type="evidence" value="ECO:0007669"/>
    <property type="project" value="UniProtKB-SubCell"/>
</dbReference>
<evidence type="ECO:0000259" key="7">
    <source>
        <dbReference type="Pfam" id="PF20684"/>
    </source>
</evidence>
<evidence type="ECO:0000256" key="6">
    <source>
        <dbReference type="SAM" id="Phobius"/>
    </source>
</evidence>
<keyword evidence="3 6" id="KW-1133">Transmembrane helix</keyword>
<evidence type="ECO:0000313" key="8">
    <source>
        <dbReference type="EMBL" id="ETS86100.1"/>
    </source>
</evidence>
<comment type="similarity">
    <text evidence="5">Belongs to the SAT4 family.</text>
</comment>
<dbReference type="KEGG" id="pfy:PFICI_04125"/>
<dbReference type="Proteomes" id="UP000030651">
    <property type="component" value="Unassembled WGS sequence"/>
</dbReference>
<reference evidence="9" key="1">
    <citation type="journal article" date="2015" name="BMC Genomics">
        <title>Genomic and transcriptomic analysis of the endophytic fungus Pestalotiopsis fici reveals its lifestyle and high potential for synthesis of natural products.</title>
        <authorList>
            <person name="Wang X."/>
            <person name="Zhang X."/>
            <person name="Liu L."/>
            <person name="Xiang M."/>
            <person name="Wang W."/>
            <person name="Sun X."/>
            <person name="Che Y."/>
            <person name="Guo L."/>
            <person name="Liu G."/>
            <person name="Guo L."/>
            <person name="Wang C."/>
            <person name="Yin W.B."/>
            <person name="Stadler M."/>
            <person name="Zhang X."/>
            <person name="Liu X."/>
        </authorList>
    </citation>
    <scope>NUCLEOTIDE SEQUENCE [LARGE SCALE GENOMIC DNA]</scope>
    <source>
        <strain evidence="9">W106-1 / CGMCC3.15140</strain>
    </source>
</reference>
<sequence>MTVGFVDAGIGMAEDVFLICISTVELHKLKMTRHQRVFLSAVFAMAISAMLASAMGLKNLLKVSTTYDSTWDSVDLVVWSTIQLLLTILIGSLPAFDPWVSRITSRSSVPCNHPDAVKNGSSIQATTIVVQHEEKNEHGRPSMSVHNIPPRFSGTTKTASFAMSAIPSFRSSDYWEVRESPLMIPTSKFQDSAVALPPPTYYKRWSQQPDSPTDPNVLAKYTSLYLTRVASEDLESNCSRDTWILRDSYSQRGGERVSSRLARY</sequence>
<evidence type="ECO:0000256" key="3">
    <source>
        <dbReference type="ARBA" id="ARBA00022989"/>
    </source>
</evidence>
<dbReference type="PANTHER" id="PTHR33048">
    <property type="entry name" value="PTH11-LIKE INTEGRAL MEMBRANE PROTEIN (AFU_ORTHOLOGUE AFUA_5G11245)"/>
    <property type="match status" value="1"/>
</dbReference>